<dbReference type="AlphaFoldDB" id="A0A414YUU1"/>
<dbReference type="EMBL" id="QRKD01000007">
    <property type="protein sequence ID" value="RHH90799.1"/>
    <property type="molecule type" value="Genomic_DNA"/>
</dbReference>
<reference evidence="1 2" key="1">
    <citation type="submission" date="2018-08" db="EMBL/GenBank/DDBJ databases">
        <title>A genome reference for cultivated species of the human gut microbiota.</title>
        <authorList>
            <person name="Zou Y."/>
            <person name="Xue W."/>
            <person name="Luo G."/>
        </authorList>
    </citation>
    <scope>NUCLEOTIDE SEQUENCE [LARGE SCALE GENOMIC DNA]</scope>
    <source>
        <strain evidence="1 2">AM16-49B</strain>
    </source>
</reference>
<evidence type="ECO:0000313" key="1">
    <source>
        <dbReference type="EMBL" id="RHH90799.1"/>
    </source>
</evidence>
<dbReference type="Proteomes" id="UP000283512">
    <property type="component" value="Unassembled WGS sequence"/>
</dbReference>
<sequence length="128" mass="14517">MFEIIIMLKQAEKWFPDLGTIVSGHLLIYVVSAKGNHERIIPGVILFSTGLCIEWLLKTGLYSPPMTYLRKVWKSGQVIETDTDGCYTGGNAQYVIFVETTENQSGRYLLNCLNTNMNSYIKSKENDE</sequence>
<gene>
    <name evidence="1" type="ORF">DW190_10250</name>
</gene>
<name>A0A414YUU1_9BACE</name>
<accession>A0A414YUU1</accession>
<protein>
    <submittedName>
        <fullName evidence="1">Uncharacterized protein</fullName>
    </submittedName>
</protein>
<dbReference type="RefSeq" id="WP_122295506.1">
    <property type="nucleotide sequence ID" value="NZ_QRKD01000007.1"/>
</dbReference>
<proteinExistence type="predicted"/>
<comment type="caution">
    <text evidence="1">The sequence shown here is derived from an EMBL/GenBank/DDBJ whole genome shotgun (WGS) entry which is preliminary data.</text>
</comment>
<evidence type="ECO:0000313" key="2">
    <source>
        <dbReference type="Proteomes" id="UP000283512"/>
    </source>
</evidence>
<organism evidence="1 2">
    <name type="scientific">Bacteroides caccae</name>
    <dbReference type="NCBI Taxonomy" id="47678"/>
    <lineage>
        <taxon>Bacteria</taxon>
        <taxon>Pseudomonadati</taxon>
        <taxon>Bacteroidota</taxon>
        <taxon>Bacteroidia</taxon>
        <taxon>Bacteroidales</taxon>
        <taxon>Bacteroidaceae</taxon>
        <taxon>Bacteroides</taxon>
    </lineage>
</organism>